<dbReference type="Pfam" id="PF05239">
    <property type="entry name" value="PRC"/>
    <property type="match status" value="1"/>
</dbReference>
<dbReference type="InterPro" id="IPR027275">
    <property type="entry name" value="PRC-brl_dom"/>
</dbReference>
<dbReference type="Gene3D" id="2.30.30.240">
    <property type="entry name" value="PRC-barrel domain"/>
    <property type="match status" value="1"/>
</dbReference>
<reference evidence="2 3" key="2">
    <citation type="journal article" date="2010" name="Proc. Natl. Acad. Sci. U.S.A.">
        <title>Enigmatic, ultrasmall, uncultivated Archaea.</title>
        <authorList>
            <person name="Baker B.J."/>
            <person name="Comolli L.R."/>
            <person name="Dick G.J."/>
            <person name="Hauser L.J."/>
            <person name="Hyatt D."/>
            <person name="Dill B.D."/>
            <person name="Land M.L."/>
            <person name="Verberkmoes N.C."/>
            <person name="Hettich R.L."/>
            <person name="Banfield J.F."/>
        </authorList>
    </citation>
    <scope>NUCLEOTIDE SEQUENCE [LARGE SCALE GENOMIC DNA]</scope>
    <source>
        <strain evidence="2">ARMAN-2</strain>
    </source>
</reference>
<evidence type="ECO:0000259" key="1">
    <source>
        <dbReference type="Pfam" id="PF05239"/>
    </source>
</evidence>
<name>C7DI05_MICA2</name>
<accession>C7DI05</accession>
<sequence>MAILISDLYGKEIITTAGNKIGSVEDIILDFESGSVASLLLDKMENISRAERTAEALKRKSVNFGRVKSVSETIIVKT</sequence>
<reference evidence="2 3" key="1">
    <citation type="journal article" date="2009" name="Genome Biol.">
        <title>Community-wide analysis of microbial genome sequence signatures.</title>
        <authorList>
            <person name="Dick G.J."/>
            <person name="Andersson A.F."/>
            <person name="Baker B.J."/>
            <person name="Simmons S.L."/>
            <person name="Thomas B.C."/>
            <person name="Yelton A.P."/>
            <person name="Banfield J.F."/>
        </authorList>
    </citation>
    <scope>NUCLEOTIDE SEQUENCE [LARGE SCALE GENOMIC DNA]</scope>
    <source>
        <strain evidence="2">ARMAN-2</strain>
    </source>
</reference>
<dbReference type="AlphaFoldDB" id="C7DI05"/>
<feature type="domain" description="PRC-barrel" evidence="1">
    <location>
        <begin position="3"/>
        <end position="77"/>
    </location>
</feature>
<proteinExistence type="predicted"/>
<dbReference type="InterPro" id="IPR011033">
    <property type="entry name" value="PRC_barrel-like_sf"/>
</dbReference>
<protein>
    <recommendedName>
        <fullName evidence="1">PRC-barrel domain-containing protein</fullName>
    </recommendedName>
</protein>
<dbReference type="PANTHER" id="PTHR38137">
    <property type="entry name" value="PRC-BARREL DOMAIN PROTEIN"/>
    <property type="match status" value="1"/>
</dbReference>
<evidence type="ECO:0000313" key="3">
    <source>
        <dbReference type="Proteomes" id="UP000332487"/>
    </source>
</evidence>
<evidence type="ECO:0000313" key="2">
    <source>
        <dbReference type="EMBL" id="EET89579.1"/>
    </source>
</evidence>
<dbReference type="EMBL" id="GG697241">
    <property type="protein sequence ID" value="EET89579.1"/>
    <property type="molecule type" value="Genomic_DNA"/>
</dbReference>
<keyword evidence="3" id="KW-1185">Reference proteome</keyword>
<gene>
    <name evidence="2" type="ORF">UNLARM2_1030</name>
</gene>
<dbReference type="PANTHER" id="PTHR38137:SF1">
    <property type="entry name" value="PRC-BARREL DOMAIN-CONTAINING PROTEIN"/>
    <property type="match status" value="1"/>
</dbReference>
<organism evidence="2 3">
    <name type="scientific">Candidatus Micrarchaeum acidiphilum ARMAN-2</name>
    <dbReference type="NCBI Taxonomy" id="425595"/>
    <lineage>
        <taxon>Archaea</taxon>
        <taxon>Candidatus Micrarchaeota</taxon>
        <taxon>Candidatus Micrarchaeia</taxon>
        <taxon>Candidatus Micrarchaeales</taxon>
        <taxon>Candidatus Micrarchaeaceae</taxon>
        <taxon>Candidatus Micrarchaeum</taxon>
    </lineage>
</organism>
<dbReference type="Proteomes" id="UP000332487">
    <property type="component" value="Unassembled WGS sequence"/>
</dbReference>
<dbReference type="SUPFAM" id="SSF50346">
    <property type="entry name" value="PRC-barrel domain"/>
    <property type="match status" value="1"/>
</dbReference>